<evidence type="ECO:0000256" key="5">
    <source>
        <dbReference type="ARBA" id="ARBA00023242"/>
    </source>
</evidence>
<dbReference type="GO" id="GO:0008270">
    <property type="term" value="F:zinc ion binding"/>
    <property type="evidence" value="ECO:0007669"/>
    <property type="project" value="InterPro"/>
</dbReference>
<dbReference type="InterPro" id="IPR007219">
    <property type="entry name" value="XnlR_reg_dom"/>
</dbReference>
<dbReference type="EMBL" id="JAVRRD010000033">
    <property type="protein sequence ID" value="KAK5045906.1"/>
    <property type="molecule type" value="Genomic_DNA"/>
</dbReference>
<protein>
    <recommendedName>
        <fullName evidence="7">Zn(2)-C6 fungal-type domain-containing protein</fullName>
    </recommendedName>
</protein>
<keyword evidence="4" id="KW-0804">Transcription</keyword>
<feature type="compositionally biased region" description="Low complexity" evidence="6">
    <location>
        <begin position="73"/>
        <end position="83"/>
    </location>
</feature>
<evidence type="ECO:0000256" key="3">
    <source>
        <dbReference type="ARBA" id="ARBA00023125"/>
    </source>
</evidence>
<evidence type="ECO:0000256" key="1">
    <source>
        <dbReference type="ARBA" id="ARBA00022723"/>
    </source>
</evidence>
<evidence type="ECO:0000259" key="7">
    <source>
        <dbReference type="PROSITE" id="PS50048"/>
    </source>
</evidence>
<feature type="domain" description="Zn(2)-C6 fungal-type" evidence="7">
    <location>
        <begin position="30"/>
        <end position="61"/>
    </location>
</feature>
<evidence type="ECO:0000256" key="4">
    <source>
        <dbReference type="ARBA" id="ARBA00023163"/>
    </source>
</evidence>
<keyword evidence="9" id="KW-1185">Reference proteome</keyword>
<dbReference type="InterPro" id="IPR052761">
    <property type="entry name" value="Fungal_Detox/Toxin_TFs"/>
</dbReference>
<keyword evidence="5" id="KW-0539">Nucleus</keyword>
<evidence type="ECO:0000256" key="2">
    <source>
        <dbReference type="ARBA" id="ARBA00023015"/>
    </source>
</evidence>
<dbReference type="Proteomes" id="UP001358417">
    <property type="component" value="Unassembled WGS sequence"/>
</dbReference>
<dbReference type="RefSeq" id="XP_064701511.1">
    <property type="nucleotide sequence ID" value="XM_064852237.1"/>
</dbReference>
<dbReference type="SMART" id="SM00906">
    <property type="entry name" value="Fungal_trans"/>
    <property type="match status" value="1"/>
</dbReference>
<dbReference type="GO" id="GO:0006351">
    <property type="term" value="P:DNA-templated transcription"/>
    <property type="evidence" value="ECO:0007669"/>
    <property type="project" value="InterPro"/>
</dbReference>
<dbReference type="PROSITE" id="PS50048">
    <property type="entry name" value="ZN2_CY6_FUNGAL_2"/>
    <property type="match status" value="1"/>
</dbReference>
<evidence type="ECO:0000256" key="6">
    <source>
        <dbReference type="SAM" id="MobiDB-lite"/>
    </source>
</evidence>
<dbReference type="Pfam" id="PF04082">
    <property type="entry name" value="Fungal_trans"/>
    <property type="match status" value="1"/>
</dbReference>
<proteinExistence type="predicted"/>
<dbReference type="SUPFAM" id="SSF57701">
    <property type="entry name" value="Zn2/Cys6 DNA-binding domain"/>
    <property type="match status" value="1"/>
</dbReference>
<dbReference type="InterPro" id="IPR001138">
    <property type="entry name" value="Zn2Cys6_DnaBD"/>
</dbReference>
<dbReference type="CDD" id="cd12148">
    <property type="entry name" value="fungal_TF_MHR"/>
    <property type="match status" value="1"/>
</dbReference>
<dbReference type="InterPro" id="IPR036864">
    <property type="entry name" value="Zn2-C6_fun-type_DNA-bd_sf"/>
</dbReference>
<dbReference type="CDD" id="cd00067">
    <property type="entry name" value="GAL4"/>
    <property type="match status" value="1"/>
</dbReference>
<dbReference type="AlphaFoldDB" id="A0AAV9MZ86"/>
<accession>A0AAV9MZ86</accession>
<dbReference type="Gene3D" id="4.10.240.10">
    <property type="entry name" value="Zn(2)-C6 fungal-type DNA-binding domain"/>
    <property type="match status" value="1"/>
</dbReference>
<keyword evidence="1" id="KW-0479">Metal-binding</keyword>
<feature type="compositionally biased region" description="Polar residues" evidence="6">
    <location>
        <begin position="103"/>
        <end position="120"/>
    </location>
</feature>
<dbReference type="GeneID" id="89976855"/>
<dbReference type="GO" id="GO:0003677">
    <property type="term" value="F:DNA binding"/>
    <property type="evidence" value="ECO:0007669"/>
    <property type="project" value="UniProtKB-KW"/>
</dbReference>
<keyword evidence="3" id="KW-0238">DNA-binding</keyword>
<comment type="caution">
    <text evidence="8">The sequence shown here is derived from an EMBL/GenBank/DDBJ whole genome shotgun (WGS) entry which is preliminary data.</text>
</comment>
<feature type="region of interest" description="Disordered" evidence="6">
    <location>
        <begin position="71"/>
        <end position="125"/>
    </location>
</feature>
<dbReference type="GO" id="GO:0000981">
    <property type="term" value="F:DNA-binding transcription factor activity, RNA polymerase II-specific"/>
    <property type="evidence" value="ECO:0007669"/>
    <property type="project" value="InterPro"/>
</dbReference>
<dbReference type="PROSITE" id="PS00463">
    <property type="entry name" value="ZN2_CY6_FUNGAL_1"/>
    <property type="match status" value="1"/>
</dbReference>
<name>A0AAV9MZ86_9EURO</name>
<dbReference type="PANTHER" id="PTHR47425">
    <property type="entry name" value="FARB-RELATED"/>
    <property type="match status" value="1"/>
</dbReference>
<gene>
    <name evidence="8" type="ORF">LTR84_008692</name>
</gene>
<evidence type="ECO:0000313" key="9">
    <source>
        <dbReference type="Proteomes" id="UP001358417"/>
    </source>
</evidence>
<evidence type="ECO:0000313" key="8">
    <source>
        <dbReference type="EMBL" id="KAK5045906.1"/>
    </source>
</evidence>
<keyword evidence="2" id="KW-0805">Transcription regulation</keyword>
<sequence>MSGADKQIEAHFAPDQQRYIAQAARRAQAACTSCRARKIRCIAPNGQPCANCVFENIQCLLLPKKRRTKKVKSTASASESSQSIPPRAYVDPDQPRQQPGDAWSNTPTNSEQAVQETPPSHTDDGINWEEAALRTLPPPLLPDASQSPAASVEITQPSVSFSIPDFLSPPPAQLSKEDLNYLHQKRTLSIPEPELRSALIRSYILHVHPFYPIVDLEALHDLLHGASHQNPFSLLVFQAIMFAGSSFVEIRMLREVGFLTRKAARNAFFLKARLLYDMDYEQDCHSQIQALILMSTWWKTPKEQKDGWHWFGIALLLARSIGLHRDINAQNLSAKSRALRRRLWWSFIIRDTLASISTNHIPLIRDSEFSVASLTMDDFAHDASPRIISTFNGIPNFEVRKFAEIGIQTVHICRLIKQVLLTAFHETTTGNIDILYLNKSSKYESLRSKSQDLHDIERSFEKSLVDVYSPLKFQTISSEAEQALQLHKALLSILCHYGTLLIHRPKHANERKNNLRDHVTSRTRVRSAAIHVNQILMEIYTADLTKRMPSTIVSCLMPVGISHIQDMKDKTPAVHREGRRRLEECKQILMELSDGHISAEWTLSFLTYVERKVNDPLRASTEAAAVTGEHSSSFPRRTDEFEGGVHREFNQHSPQVGRESYETNNSTSVPVADFASMRPLDSIFPIADEVAHPLDLMLLEPNFFNDFQNDLHSGEYLAPSMSMYENAEYQVQI</sequence>
<reference evidence="8 9" key="1">
    <citation type="submission" date="2023-08" db="EMBL/GenBank/DDBJ databases">
        <title>Black Yeasts Isolated from many extreme environments.</title>
        <authorList>
            <person name="Coleine C."/>
            <person name="Stajich J.E."/>
            <person name="Selbmann L."/>
        </authorList>
    </citation>
    <scope>NUCLEOTIDE SEQUENCE [LARGE SCALE GENOMIC DNA]</scope>
    <source>
        <strain evidence="8 9">CCFEE 5792</strain>
    </source>
</reference>
<dbReference type="SMART" id="SM00066">
    <property type="entry name" value="GAL4"/>
    <property type="match status" value="1"/>
</dbReference>
<organism evidence="8 9">
    <name type="scientific">Exophiala bonariae</name>
    <dbReference type="NCBI Taxonomy" id="1690606"/>
    <lineage>
        <taxon>Eukaryota</taxon>
        <taxon>Fungi</taxon>
        <taxon>Dikarya</taxon>
        <taxon>Ascomycota</taxon>
        <taxon>Pezizomycotina</taxon>
        <taxon>Eurotiomycetes</taxon>
        <taxon>Chaetothyriomycetidae</taxon>
        <taxon>Chaetothyriales</taxon>
        <taxon>Herpotrichiellaceae</taxon>
        <taxon>Exophiala</taxon>
    </lineage>
</organism>
<dbReference type="Pfam" id="PF00172">
    <property type="entry name" value="Zn_clus"/>
    <property type="match status" value="1"/>
</dbReference>
<dbReference type="PANTHER" id="PTHR47425:SF2">
    <property type="entry name" value="FARB-RELATED"/>
    <property type="match status" value="1"/>
</dbReference>